<sequence length="90" mass="10982">MCFFLELYNHLKMRVVYVRIYPEEALEDRLDNITEVRRERSSKLLREYGFIVELGFYPVHQVLHIFWCRYLNWPLDLDTISPSVLVLWSS</sequence>
<name>A0A0A8Z2F4_ARUDO</name>
<proteinExistence type="predicted"/>
<dbReference type="AlphaFoldDB" id="A0A0A8Z2F4"/>
<organism evidence="1">
    <name type="scientific">Arundo donax</name>
    <name type="common">Giant reed</name>
    <name type="synonym">Donax arundinaceus</name>
    <dbReference type="NCBI Taxonomy" id="35708"/>
    <lineage>
        <taxon>Eukaryota</taxon>
        <taxon>Viridiplantae</taxon>
        <taxon>Streptophyta</taxon>
        <taxon>Embryophyta</taxon>
        <taxon>Tracheophyta</taxon>
        <taxon>Spermatophyta</taxon>
        <taxon>Magnoliopsida</taxon>
        <taxon>Liliopsida</taxon>
        <taxon>Poales</taxon>
        <taxon>Poaceae</taxon>
        <taxon>PACMAD clade</taxon>
        <taxon>Arundinoideae</taxon>
        <taxon>Arundineae</taxon>
        <taxon>Arundo</taxon>
    </lineage>
</organism>
<dbReference type="EMBL" id="GBRH01268868">
    <property type="protein sequence ID" value="JAD29027.1"/>
    <property type="molecule type" value="Transcribed_RNA"/>
</dbReference>
<reference evidence="1" key="1">
    <citation type="submission" date="2014-09" db="EMBL/GenBank/DDBJ databases">
        <authorList>
            <person name="Magalhaes I.L.F."/>
            <person name="Oliveira U."/>
            <person name="Santos F.R."/>
            <person name="Vidigal T.H.D.A."/>
            <person name="Brescovit A.D."/>
            <person name="Santos A.J."/>
        </authorList>
    </citation>
    <scope>NUCLEOTIDE SEQUENCE</scope>
    <source>
        <tissue evidence="1">Shoot tissue taken approximately 20 cm above the soil surface</tissue>
    </source>
</reference>
<accession>A0A0A8Z2F4</accession>
<evidence type="ECO:0000313" key="1">
    <source>
        <dbReference type="EMBL" id="JAD29027.1"/>
    </source>
</evidence>
<protein>
    <submittedName>
        <fullName evidence="1">Uncharacterized protein</fullName>
    </submittedName>
</protein>
<reference evidence="1" key="2">
    <citation type="journal article" date="2015" name="Data Brief">
        <title>Shoot transcriptome of the giant reed, Arundo donax.</title>
        <authorList>
            <person name="Barrero R.A."/>
            <person name="Guerrero F.D."/>
            <person name="Moolhuijzen P."/>
            <person name="Goolsby J.A."/>
            <person name="Tidwell J."/>
            <person name="Bellgard S.E."/>
            <person name="Bellgard M.I."/>
        </authorList>
    </citation>
    <scope>NUCLEOTIDE SEQUENCE</scope>
    <source>
        <tissue evidence="1">Shoot tissue taken approximately 20 cm above the soil surface</tissue>
    </source>
</reference>